<dbReference type="InterPro" id="IPR057037">
    <property type="entry name" value="TPR_rep_actino"/>
</dbReference>
<evidence type="ECO:0000256" key="1">
    <source>
        <dbReference type="SAM" id="MobiDB-lite"/>
    </source>
</evidence>
<evidence type="ECO:0000259" key="2">
    <source>
        <dbReference type="Pfam" id="PF23275"/>
    </source>
</evidence>
<dbReference type="Pfam" id="PF23275">
    <property type="entry name" value="TPR_23"/>
    <property type="match status" value="1"/>
</dbReference>
<protein>
    <recommendedName>
        <fullName evidence="2">TPR repeat domain-containing protein</fullName>
    </recommendedName>
</protein>
<dbReference type="RefSeq" id="WP_188676477.1">
    <property type="nucleotide sequence ID" value="NZ_BMJH01000003.1"/>
</dbReference>
<evidence type="ECO:0000313" key="3">
    <source>
        <dbReference type="EMBL" id="GGC74036.1"/>
    </source>
</evidence>
<evidence type="ECO:0000313" key="4">
    <source>
        <dbReference type="Proteomes" id="UP000641514"/>
    </source>
</evidence>
<dbReference type="EMBL" id="BMJH01000003">
    <property type="protein sequence ID" value="GGC74036.1"/>
    <property type="molecule type" value="Genomic_DNA"/>
</dbReference>
<gene>
    <name evidence="3" type="ORF">GCM10011410_29040</name>
</gene>
<accession>A0A916UI14</accession>
<reference evidence="3" key="2">
    <citation type="submission" date="2020-09" db="EMBL/GenBank/DDBJ databases">
        <authorList>
            <person name="Sun Q."/>
            <person name="Zhou Y."/>
        </authorList>
    </citation>
    <scope>NUCLEOTIDE SEQUENCE</scope>
    <source>
        <strain evidence="3">CGMCC 1.15478</strain>
    </source>
</reference>
<organism evidence="3 4">
    <name type="scientific">Hoyosella rhizosphaerae</name>
    <dbReference type="NCBI Taxonomy" id="1755582"/>
    <lineage>
        <taxon>Bacteria</taxon>
        <taxon>Bacillati</taxon>
        <taxon>Actinomycetota</taxon>
        <taxon>Actinomycetes</taxon>
        <taxon>Mycobacteriales</taxon>
        <taxon>Hoyosellaceae</taxon>
        <taxon>Hoyosella</taxon>
    </lineage>
</organism>
<feature type="domain" description="TPR repeat" evidence="2">
    <location>
        <begin position="95"/>
        <end position="335"/>
    </location>
</feature>
<dbReference type="Proteomes" id="UP000641514">
    <property type="component" value="Unassembled WGS sequence"/>
</dbReference>
<reference evidence="3" key="1">
    <citation type="journal article" date="2014" name="Int. J. Syst. Evol. Microbiol.">
        <title>Complete genome sequence of Corynebacterium casei LMG S-19264T (=DSM 44701T), isolated from a smear-ripened cheese.</title>
        <authorList>
            <consortium name="US DOE Joint Genome Institute (JGI-PGF)"/>
            <person name="Walter F."/>
            <person name="Albersmeier A."/>
            <person name="Kalinowski J."/>
            <person name="Ruckert C."/>
        </authorList>
    </citation>
    <scope>NUCLEOTIDE SEQUENCE</scope>
    <source>
        <strain evidence="3">CGMCC 1.15478</strain>
    </source>
</reference>
<comment type="caution">
    <text evidence="3">The sequence shown here is derived from an EMBL/GenBank/DDBJ whole genome shotgun (WGS) entry which is preliminary data.</text>
</comment>
<dbReference type="AlphaFoldDB" id="A0A916UI14"/>
<sequence length="676" mass="72882">MTEDWQVLPAQAADESTANAAATIQARLRSIVDEIDSVDRRAASAILEIASQLRDDAPESSALSGQRGNEAGQASLADDIEPAELAKIGRELTLAGLTPDQLRILADGGTITDLPTGTQDYLRSFVATAGSDGIMRLHKEFAALGTPEGNAHATALADAVLAISHERVAIGDNHFGSYDELPQEMRDTISTRYGSGPDSNSDARFFSSQSFADIGSLLASSSPESLPGEQLGVELGRQAANLELLARDAAEYRPSHGGMNVGSLTKSPYDQHHYNSAIEDMMSVATRNPDVSAALLSGTTHDGAQISGYEPHNTLIPLMTREWDNTENITSMFEWIATDAQSDDPDQRARGQQGFRDLVDVTTNHETSTGTNSFHDLMHTSGGTLGQLNPALAQQLAVASVPYMNALGGMHNSLSGFDDISNISPGDSVRFMTLIAGDPEAAHMLHSHIEIQRSINAYDAVSQDYSGAMIAGETNGKLQLFFESALEADRSHRENFAHEVGQLESEKSEARRDFIRGTIGLIPHPAVGIGAEAFPLMFGDFTTPDGLVNYDTFPRAVEFNETHRGLTLSQLHAIAIAEGVPLERYPADLTVDSGEGSRLMTVQEIEPLYRERSGEVRFLSAELEQAIRDHGGGASLDPIRKGSEWAANHADGNVGNRDDYTRLSDGAWNWRKPDEN</sequence>
<name>A0A916UI14_9ACTN</name>
<keyword evidence="4" id="KW-1185">Reference proteome</keyword>
<proteinExistence type="predicted"/>
<feature type="region of interest" description="Disordered" evidence="1">
    <location>
        <begin position="57"/>
        <end position="78"/>
    </location>
</feature>